<dbReference type="OMA" id="HEYVTID"/>
<feature type="domain" description="Flavin reductase like" evidence="5">
    <location>
        <begin position="38"/>
        <end position="182"/>
    </location>
</feature>
<proteinExistence type="inferred from homology"/>
<dbReference type="eggNOG" id="ENOG502QT1K">
    <property type="taxonomic scope" value="Eukaryota"/>
</dbReference>
<dbReference type="VEuPathDB" id="FungiDB:SCHCODRAFT_02634598"/>
<accession>D8QC70</accession>
<evidence type="ECO:0000256" key="1">
    <source>
        <dbReference type="ARBA" id="ARBA00001917"/>
    </source>
</evidence>
<comment type="cofactor">
    <cofactor evidence="1">
        <name>FMN</name>
        <dbReference type="ChEBI" id="CHEBI:58210"/>
    </cofactor>
</comment>
<name>D8QC70_SCHCM</name>
<evidence type="ECO:0000259" key="5">
    <source>
        <dbReference type="Pfam" id="PF01613"/>
    </source>
</evidence>
<dbReference type="KEGG" id="scm:SCHCO_02634598"/>
<comment type="similarity">
    <text evidence="4">Belongs to the flavoredoxin family.</text>
</comment>
<reference evidence="6 7" key="1">
    <citation type="journal article" date="2010" name="Nat. Biotechnol.">
        <title>Genome sequence of the model mushroom Schizophyllum commune.</title>
        <authorList>
            <person name="Ohm R.A."/>
            <person name="de Jong J.F."/>
            <person name="Lugones L.G."/>
            <person name="Aerts A."/>
            <person name="Kothe E."/>
            <person name="Stajich J.E."/>
            <person name="de Vries R.P."/>
            <person name="Record E."/>
            <person name="Levasseur A."/>
            <person name="Baker S.E."/>
            <person name="Bartholomew K.A."/>
            <person name="Coutinho P.M."/>
            <person name="Erdmann S."/>
            <person name="Fowler T.J."/>
            <person name="Gathman A.C."/>
            <person name="Lombard V."/>
            <person name="Henrissat B."/>
            <person name="Knabe N."/>
            <person name="Kuees U."/>
            <person name="Lilly W.W."/>
            <person name="Lindquist E."/>
            <person name="Lucas S."/>
            <person name="Magnuson J.K."/>
            <person name="Piumi F."/>
            <person name="Raudaskoski M."/>
            <person name="Salamov A."/>
            <person name="Schmutz J."/>
            <person name="Schwarze F.W.M.R."/>
            <person name="vanKuyk P.A."/>
            <person name="Horton J.S."/>
            <person name="Grigoriev I.V."/>
            <person name="Woesten H.A.B."/>
        </authorList>
    </citation>
    <scope>NUCLEOTIDE SEQUENCE [LARGE SCALE GENOMIC DNA]</scope>
    <source>
        <strain evidence="7">H4-8 / FGSC 9210</strain>
    </source>
</reference>
<dbReference type="HOGENOM" id="CLU_059021_3_4_1"/>
<evidence type="ECO:0000313" key="7">
    <source>
        <dbReference type="Proteomes" id="UP000007431"/>
    </source>
</evidence>
<dbReference type="PANTHER" id="PTHR33798">
    <property type="entry name" value="FLAVOPROTEIN OXYGENASE"/>
    <property type="match status" value="1"/>
</dbReference>
<keyword evidence="2" id="KW-0285">Flavoprotein</keyword>
<organism evidence="7">
    <name type="scientific">Schizophyllum commune (strain H4-8 / FGSC 9210)</name>
    <name type="common">Split gill fungus</name>
    <dbReference type="NCBI Taxonomy" id="578458"/>
    <lineage>
        <taxon>Eukaryota</taxon>
        <taxon>Fungi</taxon>
        <taxon>Dikarya</taxon>
        <taxon>Basidiomycota</taxon>
        <taxon>Agaricomycotina</taxon>
        <taxon>Agaricomycetes</taxon>
        <taxon>Agaricomycetidae</taxon>
        <taxon>Agaricales</taxon>
        <taxon>Schizophyllaceae</taxon>
        <taxon>Schizophyllum</taxon>
    </lineage>
</organism>
<dbReference type="SUPFAM" id="SSF50475">
    <property type="entry name" value="FMN-binding split barrel"/>
    <property type="match status" value="1"/>
</dbReference>
<evidence type="ECO:0000256" key="4">
    <source>
        <dbReference type="ARBA" id="ARBA00038054"/>
    </source>
</evidence>
<feature type="non-terminal residue" evidence="6">
    <location>
        <position position="237"/>
    </location>
</feature>
<evidence type="ECO:0000256" key="2">
    <source>
        <dbReference type="ARBA" id="ARBA00022630"/>
    </source>
</evidence>
<dbReference type="EMBL" id="GL377309">
    <property type="protein sequence ID" value="EFI94473.1"/>
    <property type="molecule type" value="Genomic_DNA"/>
</dbReference>
<dbReference type="GO" id="GO:0010181">
    <property type="term" value="F:FMN binding"/>
    <property type="evidence" value="ECO:0007669"/>
    <property type="project" value="InterPro"/>
</dbReference>
<dbReference type="OrthoDB" id="10250990at2759"/>
<sequence>MSTLSADGVPNLAPFSYFSMVCPSAVSLLAPKTHAEPWLGQIGHNPPMLSISYSLTTRRPKDTRENILATRQFSVNIVNEHLAVPMNATSVWSVRRMWTSGRLRDSGSGQVFVGIKPALVDASSVNFECEVGQTSNLAAQGLIPPQLYHHFDIVPLSETGQANLPPTTTLILGLIQRVHVNESILTPDGSAIDPAKLRAVARLGGTAYAKVNEGFELARPVWKEMRKEMDEAKRGRE</sequence>
<dbReference type="InParanoid" id="D8QC70"/>
<evidence type="ECO:0000313" key="6">
    <source>
        <dbReference type="EMBL" id="EFI94473.1"/>
    </source>
</evidence>
<gene>
    <name evidence="6" type="ORF">SCHCODRAFT_111472</name>
</gene>
<dbReference type="GeneID" id="9591207"/>
<keyword evidence="3" id="KW-0288">FMN</keyword>
<dbReference type="InterPro" id="IPR012349">
    <property type="entry name" value="Split_barrel_FMN-bd"/>
</dbReference>
<dbReference type="PANTHER" id="PTHR33798:SF5">
    <property type="entry name" value="FLAVIN REDUCTASE LIKE DOMAIN-CONTAINING PROTEIN"/>
    <property type="match status" value="1"/>
</dbReference>
<keyword evidence="7" id="KW-1185">Reference proteome</keyword>
<dbReference type="AlphaFoldDB" id="D8QC70"/>
<dbReference type="Proteomes" id="UP000007431">
    <property type="component" value="Unassembled WGS sequence"/>
</dbReference>
<evidence type="ECO:0000256" key="3">
    <source>
        <dbReference type="ARBA" id="ARBA00022643"/>
    </source>
</evidence>
<dbReference type="InterPro" id="IPR002563">
    <property type="entry name" value="Flavin_Rdtase-like_dom"/>
</dbReference>
<dbReference type="Gene3D" id="2.30.110.10">
    <property type="entry name" value="Electron Transport, Fmn-binding Protein, Chain A"/>
    <property type="match status" value="1"/>
</dbReference>
<protein>
    <recommendedName>
        <fullName evidence="5">Flavin reductase like domain-containing protein</fullName>
    </recommendedName>
</protein>
<dbReference type="Pfam" id="PF01613">
    <property type="entry name" value="Flavin_Reduct"/>
    <property type="match status" value="1"/>
</dbReference>